<evidence type="ECO:0008006" key="3">
    <source>
        <dbReference type="Google" id="ProtNLM"/>
    </source>
</evidence>
<dbReference type="InParanoid" id="B9TK57"/>
<evidence type="ECO:0000313" key="1">
    <source>
        <dbReference type="EMBL" id="EEF23757.1"/>
    </source>
</evidence>
<dbReference type="InterPro" id="IPR011990">
    <property type="entry name" value="TPR-like_helical_dom_sf"/>
</dbReference>
<name>B9TK57_RICCO</name>
<protein>
    <recommendedName>
        <fullName evidence="3">MalT-like TPR region domain-containing protein</fullName>
    </recommendedName>
</protein>
<dbReference type="EMBL" id="EQ984740">
    <property type="protein sequence ID" value="EEF23757.1"/>
    <property type="molecule type" value="Genomic_DNA"/>
</dbReference>
<reference evidence="2" key="1">
    <citation type="journal article" date="2010" name="Nat. Biotechnol.">
        <title>Draft genome sequence of the oilseed species Ricinus communis.</title>
        <authorList>
            <person name="Chan A.P."/>
            <person name="Crabtree J."/>
            <person name="Zhao Q."/>
            <person name="Lorenzi H."/>
            <person name="Orvis J."/>
            <person name="Puiu D."/>
            <person name="Melake-Berhan A."/>
            <person name="Jones K.M."/>
            <person name="Redman J."/>
            <person name="Chen G."/>
            <person name="Cahoon E.B."/>
            <person name="Gedil M."/>
            <person name="Stanke M."/>
            <person name="Haas B.J."/>
            <person name="Wortman J.R."/>
            <person name="Fraser-Liggett C.M."/>
            <person name="Ravel J."/>
            <person name="Rabinowicz P.D."/>
        </authorList>
    </citation>
    <scope>NUCLEOTIDE SEQUENCE [LARGE SCALE GENOMIC DNA]</scope>
    <source>
        <strain evidence="2">cv. Hale</strain>
    </source>
</reference>
<sequence length="127" mass="14313">MILGADAARTLWYRAGTWLNHERADCLCALVFNRLGDHAKALEAAERGQRVIERSGCEDVDCAFLMLESARALIGLSRKAEATERLRRATAMATKWDDEETKQWFDRTAQPIRDLVDQRVHANPGAT</sequence>
<keyword evidence="2" id="KW-1185">Reference proteome</keyword>
<proteinExistence type="predicted"/>
<dbReference type="Proteomes" id="UP000008311">
    <property type="component" value="Unassembled WGS sequence"/>
</dbReference>
<accession>B9TK57</accession>
<dbReference type="SUPFAM" id="SSF48452">
    <property type="entry name" value="TPR-like"/>
    <property type="match status" value="1"/>
</dbReference>
<evidence type="ECO:0000313" key="2">
    <source>
        <dbReference type="Proteomes" id="UP000008311"/>
    </source>
</evidence>
<organism evidence="1 2">
    <name type="scientific">Ricinus communis</name>
    <name type="common">Castor bean</name>
    <dbReference type="NCBI Taxonomy" id="3988"/>
    <lineage>
        <taxon>Eukaryota</taxon>
        <taxon>Viridiplantae</taxon>
        <taxon>Streptophyta</taxon>
        <taxon>Embryophyta</taxon>
        <taxon>Tracheophyta</taxon>
        <taxon>Spermatophyta</taxon>
        <taxon>Magnoliopsida</taxon>
        <taxon>eudicotyledons</taxon>
        <taxon>Gunneridae</taxon>
        <taxon>Pentapetalae</taxon>
        <taxon>rosids</taxon>
        <taxon>fabids</taxon>
        <taxon>Malpighiales</taxon>
        <taxon>Euphorbiaceae</taxon>
        <taxon>Acalyphoideae</taxon>
        <taxon>Acalypheae</taxon>
        <taxon>Ricinus</taxon>
    </lineage>
</organism>
<dbReference type="AlphaFoldDB" id="B9TK57"/>
<gene>
    <name evidence="1" type="ORF">RCOM_2144320</name>
</gene>